<organism evidence="7 8">
    <name type="scientific">Actinophytocola algeriensis</name>
    <dbReference type="NCBI Taxonomy" id="1768010"/>
    <lineage>
        <taxon>Bacteria</taxon>
        <taxon>Bacillati</taxon>
        <taxon>Actinomycetota</taxon>
        <taxon>Actinomycetes</taxon>
        <taxon>Pseudonocardiales</taxon>
        <taxon>Pseudonocardiaceae</taxon>
    </lineage>
</organism>
<evidence type="ECO:0000256" key="2">
    <source>
        <dbReference type="ARBA" id="ARBA00012224"/>
    </source>
</evidence>
<dbReference type="PANTHER" id="PTHR43525:SF2">
    <property type="entry name" value="CYSTATHIONINE BETA-LYASE-RELATED"/>
    <property type="match status" value="1"/>
</dbReference>
<dbReference type="InterPro" id="IPR015424">
    <property type="entry name" value="PyrdxlP-dep_Trfase"/>
</dbReference>
<evidence type="ECO:0000256" key="3">
    <source>
        <dbReference type="ARBA" id="ARBA00022898"/>
    </source>
</evidence>
<dbReference type="GO" id="GO:0030170">
    <property type="term" value="F:pyridoxal phosphate binding"/>
    <property type="evidence" value="ECO:0007669"/>
    <property type="project" value="InterPro"/>
</dbReference>
<comment type="similarity">
    <text evidence="5">Belongs to the class-II pyridoxal-phosphate-dependent aminotransferase family. MalY/PatB cystathionine beta-lyase subfamily.</text>
</comment>
<dbReference type="EMBL" id="JACHJQ010000006">
    <property type="protein sequence ID" value="MBB4909686.1"/>
    <property type="molecule type" value="Genomic_DNA"/>
</dbReference>
<evidence type="ECO:0000256" key="5">
    <source>
        <dbReference type="ARBA" id="ARBA00037974"/>
    </source>
</evidence>
<evidence type="ECO:0000313" key="8">
    <source>
        <dbReference type="Proteomes" id="UP000520767"/>
    </source>
</evidence>
<sequence>MFDQLDLDDLRLRPGIKWAQAGPGVLPAWVADMDFAAPEAVRAALLRHTDFTYPAWDERPERNPLREAFAGRMAAWYGVAFDPAHVRLFTELTQALQTVLHVATEPGDAVAMHTPTYPPFLDSVHGMGRRLVPIPLSDNGSGWTFDVDRLAADVVRHEVRALVLVNPHNPTGRVFTRAELTAIAAVAEEHDLVVIADEIHSDLTYDGFKHVPFASLCPHRTVTLYSASKTYNLAGLRCAVVHVGDARVRSGLAKLPSALLGEVSVLSVLATLAAWQQCDDWLAEAKATLSRNRALVAEGLPGGVRHHSPEATYLAWLDCRELELDADPAAFFLERADVLLSSGPDFGSAGFVRLNFATSGPLVEEMLSRMRAAVAAA</sequence>
<evidence type="ECO:0000313" key="7">
    <source>
        <dbReference type="EMBL" id="MBB4909686.1"/>
    </source>
</evidence>
<accession>A0A7W7QAP9</accession>
<dbReference type="InterPro" id="IPR004839">
    <property type="entry name" value="Aminotransferase_I/II_large"/>
</dbReference>
<reference evidence="7 8" key="1">
    <citation type="submission" date="2020-08" db="EMBL/GenBank/DDBJ databases">
        <title>Genomic Encyclopedia of Type Strains, Phase III (KMG-III): the genomes of soil and plant-associated and newly described type strains.</title>
        <authorList>
            <person name="Whitman W."/>
        </authorList>
    </citation>
    <scope>NUCLEOTIDE SEQUENCE [LARGE SCALE GENOMIC DNA]</scope>
    <source>
        <strain evidence="7 8">CECT 8960</strain>
    </source>
</reference>
<dbReference type="CDD" id="cd00609">
    <property type="entry name" value="AAT_like"/>
    <property type="match status" value="1"/>
</dbReference>
<keyword evidence="8" id="KW-1185">Reference proteome</keyword>
<proteinExistence type="inferred from homology"/>
<dbReference type="RefSeq" id="WP_184813756.1">
    <property type="nucleotide sequence ID" value="NZ_JACHJQ010000006.1"/>
</dbReference>
<keyword evidence="3" id="KW-0663">Pyridoxal phosphate</keyword>
<dbReference type="Gene3D" id="3.90.1150.10">
    <property type="entry name" value="Aspartate Aminotransferase, domain 1"/>
    <property type="match status" value="1"/>
</dbReference>
<protein>
    <recommendedName>
        <fullName evidence="2">cysteine-S-conjugate beta-lyase</fullName>
        <ecNumber evidence="2">4.4.1.13</ecNumber>
    </recommendedName>
</protein>
<dbReference type="InterPro" id="IPR015422">
    <property type="entry name" value="PyrdxlP-dep_Trfase_small"/>
</dbReference>
<keyword evidence="4 7" id="KW-0456">Lyase</keyword>
<comment type="cofactor">
    <cofactor evidence="1">
        <name>pyridoxal 5'-phosphate</name>
        <dbReference type="ChEBI" id="CHEBI:597326"/>
    </cofactor>
</comment>
<dbReference type="InterPro" id="IPR051798">
    <property type="entry name" value="Class-II_PLP-Dep_Aminotrans"/>
</dbReference>
<evidence type="ECO:0000256" key="4">
    <source>
        <dbReference type="ARBA" id="ARBA00023239"/>
    </source>
</evidence>
<evidence type="ECO:0000259" key="6">
    <source>
        <dbReference type="Pfam" id="PF00155"/>
    </source>
</evidence>
<dbReference type="GO" id="GO:0047804">
    <property type="term" value="F:cysteine-S-conjugate beta-lyase activity"/>
    <property type="evidence" value="ECO:0007669"/>
    <property type="project" value="UniProtKB-EC"/>
</dbReference>
<dbReference type="Gene3D" id="3.40.640.10">
    <property type="entry name" value="Type I PLP-dependent aspartate aminotransferase-like (Major domain)"/>
    <property type="match status" value="1"/>
</dbReference>
<dbReference type="EC" id="4.4.1.13" evidence="2"/>
<dbReference type="Proteomes" id="UP000520767">
    <property type="component" value="Unassembled WGS sequence"/>
</dbReference>
<evidence type="ECO:0000256" key="1">
    <source>
        <dbReference type="ARBA" id="ARBA00001933"/>
    </source>
</evidence>
<dbReference type="InterPro" id="IPR015421">
    <property type="entry name" value="PyrdxlP-dep_Trfase_major"/>
</dbReference>
<name>A0A7W7QAP9_9PSEU</name>
<comment type="caution">
    <text evidence="7">The sequence shown here is derived from an EMBL/GenBank/DDBJ whole genome shotgun (WGS) entry which is preliminary data.</text>
</comment>
<dbReference type="PANTHER" id="PTHR43525">
    <property type="entry name" value="PROTEIN MALY"/>
    <property type="match status" value="1"/>
</dbReference>
<dbReference type="Pfam" id="PF00155">
    <property type="entry name" value="Aminotran_1_2"/>
    <property type="match status" value="1"/>
</dbReference>
<feature type="domain" description="Aminotransferase class I/classII large" evidence="6">
    <location>
        <begin position="48"/>
        <end position="366"/>
    </location>
</feature>
<dbReference type="SUPFAM" id="SSF53383">
    <property type="entry name" value="PLP-dependent transferases"/>
    <property type="match status" value="1"/>
</dbReference>
<dbReference type="AlphaFoldDB" id="A0A7W7QAP9"/>
<gene>
    <name evidence="7" type="ORF">FHR82_005944</name>
</gene>